<dbReference type="InterPro" id="IPR015943">
    <property type="entry name" value="WD40/YVTN_repeat-like_dom_sf"/>
</dbReference>
<dbReference type="Gene3D" id="2.130.10.10">
    <property type="entry name" value="YVTN repeat-like/Quinoprotein amine dehydrogenase"/>
    <property type="match status" value="2"/>
</dbReference>
<evidence type="ECO:0000256" key="3">
    <source>
        <dbReference type="ARBA" id="ARBA00022737"/>
    </source>
</evidence>
<dbReference type="InterPro" id="IPR019775">
    <property type="entry name" value="WD40_repeat_CS"/>
</dbReference>
<sequence>MNVISSVRWLSKSYTYEDFFQSYIHRDDKEHNDYEMDQGEEIQQDGVTDEFDLANYDDEEVPGEQFFMLSNTDEKLLLEDPEELESRKLDGDDRVIVCGNSGEDCASIDFFIYNTAYCGLETCHSILIGSFPLTLEIIPNLPKHAPLVAAGTYESHIDIWNMREIDKLEPTITLGRGMKSQNNGHQDAVQCLSSSPHVTQIMASGSADKSVNIWDLNEAQLLHKFDHHKSNVQVVEFSPFTASQLLTASFDNTAAICDVRQCKKTMKVELDAEVECGMWKDDHNIMISMENGVVFQYDLRNNKRIWEIHAHKKACSSIEITNDTLVTCGLDAKAKVYKLGGSKPTKMASKNLNVGPLFNVKRSPDDANIMAFGGEMLAIWDLETI</sequence>
<evidence type="ECO:0000256" key="1">
    <source>
        <dbReference type="ARBA" id="ARBA00022553"/>
    </source>
</evidence>
<feature type="repeat" description="WD" evidence="4">
    <location>
        <begin position="182"/>
        <end position="224"/>
    </location>
</feature>
<dbReference type="Pfam" id="PF00400">
    <property type="entry name" value="WD40"/>
    <property type="match status" value="1"/>
</dbReference>
<dbReference type="InterPro" id="IPR044285">
    <property type="entry name" value="PWP1"/>
</dbReference>
<dbReference type="PANTHER" id="PTHR14091">
    <property type="entry name" value="PERIODIC TRYPTOPHAN PROTEIN 1"/>
    <property type="match status" value="1"/>
</dbReference>
<dbReference type="PROSITE" id="PS50082">
    <property type="entry name" value="WD_REPEATS_2"/>
    <property type="match status" value="1"/>
</dbReference>
<dbReference type="EMBL" id="JAVEPI010000001">
    <property type="protein sequence ID" value="KAK1444904.1"/>
    <property type="molecule type" value="Genomic_DNA"/>
</dbReference>
<dbReference type="PROSITE" id="PS50294">
    <property type="entry name" value="WD_REPEATS_REGION"/>
    <property type="match status" value="1"/>
</dbReference>
<dbReference type="GO" id="GO:0006364">
    <property type="term" value="P:rRNA processing"/>
    <property type="evidence" value="ECO:0007669"/>
    <property type="project" value="InterPro"/>
</dbReference>
<dbReference type="AlphaFoldDB" id="A0AAD8PGG1"/>
<keyword evidence="1" id="KW-0597">Phosphoprotein</keyword>
<dbReference type="SUPFAM" id="SSF50978">
    <property type="entry name" value="WD40 repeat-like"/>
    <property type="match status" value="1"/>
</dbReference>
<comment type="caution">
    <text evidence="5">The sequence shown here is derived from an EMBL/GenBank/DDBJ whole genome shotgun (WGS) entry which is preliminary data.</text>
</comment>
<organism evidence="5 6">
    <name type="scientific">Babesia gibsoni</name>
    <dbReference type="NCBI Taxonomy" id="33632"/>
    <lineage>
        <taxon>Eukaryota</taxon>
        <taxon>Sar</taxon>
        <taxon>Alveolata</taxon>
        <taxon>Apicomplexa</taxon>
        <taxon>Aconoidasida</taxon>
        <taxon>Piroplasmida</taxon>
        <taxon>Babesiidae</taxon>
        <taxon>Babesia</taxon>
    </lineage>
</organism>
<evidence type="ECO:0000256" key="4">
    <source>
        <dbReference type="PROSITE-ProRule" id="PRU00221"/>
    </source>
</evidence>
<proteinExistence type="predicted"/>
<dbReference type="SMART" id="SM00320">
    <property type="entry name" value="WD40"/>
    <property type="match status" value="3"/>
</dbReference>
<dbReference type="PROSITE" id="PS00678">
    <property type="entry name" value="WD_REPEATS_1"/>
    <property type="match status" value="1"/>
</dbReference>
<keyword evidence="6" id="KW-1185">Reference proteome</keyword>
<dbReference type="InterPro" id="IPR036322">
    <property type="entry name" value="WD40_repeat_dom_sf"/>
</dbReference>
<dbReference type="Proteomes" id="UP001230268">
    <property type="component" value="Unassembled WGS sequence"/>
</dbReference>
<dbReference type="InterPro" id="IPR001680">
    <property type="entry name" value="WD40_rpt"/>
</dbReference>
<gene>
    <name evidence="5" type="ORF">BgAZ_108100</name>
</gene>
<dbReference type="PANTHER" id="PTHR14091:SF0">
    <property type="entry name" value="PERIODIC TRYPTOPHAN PROTEIN 1 HOMOLOG"/>
    <property type="match status" value="1"/>
</dbReference>
<keyword evidence="2 4" id="KW-0853">WD repeat</keyword>
<dbReference type="GO" id="GO:0005634">
    <property type="term" value="C:nucleus"/>
    <property type="evidence" value="ECO:0007669"/>
    <property type="project" value="TreeGrafter"/>
</dbReference>
<accession>A0AAD8PGG1</accession>
<evidence type="ECO:0000256" key="2">
    <source>
        <dbReference type="ARBA" id="ARBA00022574"/>
    </source>
</evidence>
<evidence type="ECO:0000313" key="5">
    <source>
        <dbReference type="EMBL" id="KAK1444904.1"/>
    </source>
</evidence>
<keyword evidence="3" id="KW-0677">Repeat</keyword>
<evidence type="ECO:0000313" key="6">
    <source>
        <dbReference type="Proteomes" id="UP001230268"/>
    </source>
</evidence>
<reference evidence="5" key="1">
    <citation type="submission" date="2023-08" db="EMBL/GenBank/DDBJ databases">
        <title>Draft sequence of the Babesia gibsoni genome.</title>
        <authorList>
            <person name="Yamagishi J.Y."/>
            <person name="Xuan X.X."/>
        </authorList>
    </citation>
    <scope>NUCLEOTIDE SEQUENCE</scope>
    <source>
        <strain evidence="5">Azabu</strain>
    </source>
</reference>
<name>A0AAD8PGG1_BABGI</name>
<protein>
    <submittedName>
        <fullName evidence="5">Periodic tryptophan protein 1 like protein</fullName>
    </submittedName>
</protein>